<dbReference type="Proteomes" id="UP000011083">
    <property type="component" value="Unassembled WGS sequence"/>
</dbReference>
<dbReference type="InterPro" id="IPR036770">
    <property type="entry name" value="Ankyrin_rpt-contain_sf"/>
</dbReference>
<evidence type="ECO:0000313" key="4">
    <source>
        <dbReference type="EMBL" id="ELR15446.1"/>
    </source>
</evidence>
<gene>
    <name evidence="4" type="ORF">ACA1_276820</name>
</gene>
<dbReference type="PROSITE" id="PS50297">
    <property type="entry name" value="ANK_REP_REGION"/>
    <property type="match status" value="5"/>
</dbReference>
<dbReference type="OMA" id="RVANHIF"/>
<feature type="repeat" description="ANK" evidence="3">
    <location>
        <begin position="230"/>
        <end position="262"/>
    </location>
</feature>
<dbReference type="AlphaFoldDB" id="L8GTJ6"/>
<dbReference type="SUPFAM" id="SSF48403">
    <property type="entry name" value="Ankyrin repeat"/>
    <property type="match status" value="1"/>
</dbReference>
<name>L8GTJ6_ACACF</name>
<feature type="repeat" description="ANK" evidence="3">
    <location>
        <begin position="164"/>
        <end position="196"/>
    </location>
</feature>
<dbReference type="OrthoDB" id="29094at2759"/>
<evidence type="ECO:0000256" key="1">
    <source>
        <dbReference type="ARBA" id="ARBA00022737"/>
    </source>
</evidence>
<feature type="repeat" description="ANK" evidence="3">
    <location>
        <begin position="197"/>
        <end position="229"/>
    </location>
</feature>
<keyword evidence="2 3" id="KW-0040">ANK repeat</keyword>
<dbReference type="SMART" id="SM00248">
    <property type="entry name" value="ANK"/>
    <property type="match status" value="7"/>
</dbReference>
<feature type="repeat" description="ANK" evidence="3">
    <location>
        <begin position="45"/>
        <end position="77"/>
    </location>
</feature>
<evidence type="ECO:0000256" key="3">
    <source>
        <dbReference type="PROSITE-ProRule" id="PRU00023"/>
    </source>
</evidence>
<organism evidence="4 5">
    <name type="scientific">Acanthamoeba castellanii (strain ATCC 30010 / Neff)</name>
    <dbReference type="NCBI Taxonomy" id="1257118"/>
    <lineage>
        <taxon>Eukaryota</taxon>
        <taxon>Amoebozoa</taxon>
        <taxon>Discosea</taxon>
        <taxon>Longamoebia</taxon>
        <taxon>Centramoebida</taxon>
        <taxon>Acanthamoebidae</taxon>
        <taxon>Acanthamoeba</taxon>
    </lineage>
</organism>
<dbReference type="PANTHER" id="PTHR24171">
    <property type="entry name" value="ANKYRIN REPEAT DOMAIN-CONTAINING PROTEIN 39-RELATED"/>
    <property type="match status" value="1"/>
</dbReference>
<dbReference type="STRING" id="1257118.L8GTJ6"/>
<accession>L8GTJ6</accession>
<dbReference type="Pfam" id="PF00023">
    <property type="entry name" value="Ank"/>
    <property type="match status" value="1"/>
</dbReference>
<dbReference type="GO" id="GO:0004842">
    <property type="term" value="F:ubiquitin-protein transferase activity"/>
    <property type="evidence" value="ECO:0007669"/>
    <property type="project" value="TreeGrafter"/>
</dbReference>
<evidence type="ECO:0000313" key="5">
    <source>
        <dbReference type="Proteomes" id="UP000011083"/>
    </source>
</evidence>
<dbReference type="RefSeq" id="XP_004337459.1">
    <property type="nucleotide sequence ID" value="XM_004337411.1"/>
</dbReference>
<dbReference type="PANTHER" id="PTHR24171:SF9">
    <property type="entry name" value="ANKYRIN REPEAT DOMAIN-CONTAINING PROTEIN 39"/>
    <property type="match status" value="1"/>
</dbReference>
<dbReference type="VEuPathDB" id="AmoebaDB:ACA1_276820"/>
<reference evidence="4 5" key="1">
    <citation type="journal article" date="2013" name="Genome Biol.">
        <title>Genome of Acanthamoeba castellanii highlights extensive lateral gene transfer and early evolution of tyrosine kinase signaling.</title>
        <authorList>
            <person name="Clarke M."/>
            <person name="Lohan A.J."/>
            <person name="Liu B."/>
            <person name="Lagkouvardos I."/>
            <person name="Roy S."/>
            <person name="Zafar N."/>
            <person name="Bertelli C."/>
            <person name="Schilde C."/>
            <person name="Kianianmomeni A."/>
            <person name="Burglin T.R."/>
            <person name="Frech C."/>
            <person name="Turcotte B."/>
            <person name="Kopec K.O."/>
            <person name="Synnott J.M."/>
            <person name="Choo C."/>
            <person name="Paponov I."/>
            <person name="Finkler A."/>
            <person name="Soon Heng Tan C."/>
            <person name="Hutchins A.P."/>
            <person name="Weinmeier T."/>
            <person name="Rattei T."/>
            <person name="Chu J.S."/>
            <person name="Gimenez G."/>
            <person name="Irimia M."/>
            <person name="Rigden D.J."/>
            <person name="Fitzpatrick D.A."/>
            <person name="Lorenzo-Morales J."/>
            <person name="Bateman A."/>
            <person name="Chiu C.H."/>
            <person name="Tang P."/>
            <person name="Hegemann P."/>
            <person name="Fromm H."/>
            <person name="Raoult D."/>
            <person name="Greub G."/>
            <person name="Miranda-Saavedra D."/>
            <person name="Chen N."/>
            <person name="Nash P."/>
            <person name="Ginger M.L."/>
            <person name="Horn M."/>
            <person name="Schaap P."/>
            <person name="Caler L."/>
            <person name="Loftus B."/>
        </authorList>
    </citation>
    <scope>NUCLEOTIDE SEQUENCE [LARGE SCALE GENOMIC DNA]</scope>
    <source>
        <strain evidence="4 5">Neff</strain>
    </source>
</reference>
<dbReference type="EMBL" id="KB008032">
    <property type="protein sequence ID" value="ELR15446.1"/>
    <property type="molecule type" value="Genomic_DNA"/>
</dbReference>
<dbReference type="Pfam" id="PF12796">
    <property type="entry name" value="Ank_2"/>
    <property type="match status" value="2"/>
</dbReference>
<sequence length="295" mass="32053">MYQISDEILLHYAKTGDLKGLEEHIVMHRRSSEQRLQFNANCTDSMSPPLFYAAEGGHEEFAAFLLANGAEVDAKNHNDVTALFIAAQVGAASVVRLLMDKGADPNLRSTRDDVLPLYVACFEGHLDVVKELLLFHNAKECEEQGGSELPMSVNMVNAAGVGADGSTALMASCERGHKDIVEFLLSYGAEKDARGKSGETALMWAVQEGYFGIVELLLQRGSSVNIQKNDGATPLFLAVLSGDTRMVSLLLAYGARNEIPNDQGETPRMVARRTGLHDIAHLLLVPPPFSLVDQL</sequence>
<protein>
    <submittedName>
        <fullName evidence="4">Ankyrin 2,3/unc44, putative</fullName>
    </submittedName>
</protein>
<keyword evidence="1" id="KW-0677">Repeat</keyword>
<evidence type="ECO:0000256" key="2">
    <source>
        <dbReference type="ARBA" id="ARBA00023043"/>
    </source>
</evidence>
<dbReference type="Gene3D" id="1.25.40.20">
    <property type="entry name" value="Ankyrin repeat-containing domain"/>
    <property type="match status" value="3"/>
</dbReference>
<proteinExistence type="predicted"/>
<dbReference type="GO" id="GO:0085020">
    <property type="term" value="P:protein K6-linked ubiquitination"/>
    <property type="evidence" value="ECO:0007669"/>
    <property type="project" value="TreeGrafter"/>
</dbReference>
<dbReference type="PRINTS" id="PR01415">
    <property type="entry name" value="ANKYRIN"/>
</dbReference>
<dbReference type="GeneID" id="14916020"/>
<dbReference type="PROSITE" id="PS50088">
    <property type="entry name" value="ANK_REPEAT"/>
    <property type="match status" value="5"/>
</dbReference>
<keyword evidence="5" id="KW-1185">Reference proteome</keyword>
<dbReference type="KEGG" id="acan:ACA1_276820"/>
<feature type="repeat" description="ANK" evidence="3">
    <location>
        <begin position="78"/>
        <end position="110"/>
    </location>
</feature>
<dbReference type="InterPro" id="IPR002110">
    <property type="entry name" value="Ankyrin_rpt"/>
</dbReference>